<gene>
    <name evidence="1" type="ORF">PFISCL1PPCAC_11633</name>
    <name evidence="2" type="ORF">PFISCL1PPCAC_28845</name>
</gene>
<dbReference type="AlphaFoldDB" id="A0AAV5VLN8"/>
<reference evidence="1" key="1">
    <citation type="submission" date="2023-10" db="EMBL/GenBank/DDBJ databases">
        <title>Genome assembly of Pristionchus species.</title>
        <authorList>
            <person name="Yoshida K."/>
            <person name="Sommer R.J."/>
        </authorList>
    </citation>
    <scope>NUCLEOTIDE SEQUENCE</scope>
    <source>
        <strain evidence="1">RS5133</strain>
    </source>
</reference>
<dbReference type="EMBL" id="BTSY01000003">
    <property type="protein sequence ID" value="GMT20336.1"/>
    <property type="molecule type" value="Genomic_DNA"/>
</dbReference>
<evidence type="ECO:0000313" key="1">
    <source>
        <dbReference type="EMBL" id="GMT20336.1"/>
    </source>
</evidence>
<name>A0AAV5VLN8_9BILA</name>
<sequence>RKLTPHYPVGRPEVVALHADICTRDIRNLCTQFHQRRDSVRSSLVDQVRFQRLPSVFLEWKLCKRSLCRGSPQLERPL</sequence>
<evidence type="ECO:0000313" key="2">
    <source>
        <dbReference type="EMBL" id="GMT37548.1"/>
    </source>
</evidence>
<accession>A0AAV5VLN8</accession>
<protein>
    <submittedName>
        <fullName evidence="1">Uncharacterized protein</fullName>
    </submittedName>
</protein>
<evidence type="ECO:0000313" key="3">
    <source>
        <dbReference type="Proteomes" id="UP001432322"/>
    </source>
</evidence>
<dbReference type="EMBL" id="BTSY01000174">
    <property type="protein sequence ID" value="GMT37548.1"/>
    <property type="molecule type" value="Genomic_DNA"/>
</dbReference>
<keyword evidence="3" id="KW-1185">Reference proteome</keyword>
<comment type="caution">
    <text evidence="1">The sequence shown here is derived from an EMBL/GenBank/DDBJ whole genome shotgun (WGS) entry which is preliminary data.</text>
</comment>
<feature type="non-terminal residue" evidence="1">
    <location>
        <position position="1"/>
    </location>
</feature>
<dbReference type="Proteomes" id="UP001432322">
    <property type="component" value="Unassembled WGS sequence"/>
</dbReference>
<proteinExistence type="predicted"/>
<organism evidence="1 3">
    <name type="scientific">Pristionchus fissidentatus</name>
    <dbReference type="NCBI Taxonomy" id="1538716"/>
    <lineage>
        <taxon>Eukaryota</taxon>
        <taxon>Metazoa</taxon>
        <taxon>Ecdysozoa</taxon>
        <taxon>Nematoda</taxon>
        <taxon>Chromadorea</taxon>
        <taxon>Rhabditida</taxon>
        <taxon>Rhabditina</taxon>
        <taxon>Diplogasteromorpha</taxon>
        <taxon>Diplogasteroidea</taxon>
        <taxon>Neodiplogasteridae</taxon>
        <taxon>Pristionchus</taxon>
    </lineage>
</organism>